<dbReference type="PANTHER" id="PTHR33172">
    <property type="entry name" value="OS08G0516900 PROTEIN"/>
    <property type="match status" value="1"/>
</dbReference>
<evidence type="ECO:0000256" key="3">
    <source>
        <dbReference type="SAM" id="MobiDB-lite"/>
    </source>
</evidence>
<comment type="subcellular location">
    <subcellularLocation>
        <location evidence="1">Nucleus</location>
    </subcellularLocation>
</comment>
<evidence type="ECO:0000256" key="1">
    <source>
        <dbReference type="ARBA" id="ARBA00004123"/>
    </source>
</evidence>
<dbReference type="OrthoDB" id="691484at2759"/>
<evidence type="ECO:0000313" key="5">
    <source>
        <dbReference type="Proteomes" id="UP000797356"/>
    </source>
</evidence>
<dbReference type="GO" id="GO:0005634">
    <property type="term" value="C:nucleus"/>
    <property type="evidence" value="ECO:0007669"/>
    <property type="project" value="UniProtKB-SubCell"/>
</dbReference>
<organism evidence="4 5">
    <name type="scientific">Cocos nucifera</name>
    <name type="common">Coconut palm</name>
    <dbReference type="NCBI Taxonomy" id="13894"/>
    <lineage>
        <taxon>Eukaryota</taxon>
        <taxon>Viridiplantae</taxon>
        <taxon>Streptophyta</taxon>
        <taxon>Embryophyta</taxon>
        <taxon>Tracheophyta</taxon>
        <taxon>Spermatophyta</taxon>
        <taxon>Magnoliopsida</taxon>
        <taxon>Liliopsida</taxon>
        <taxon>Arecaceae</taxon>
        <taxon>Arecoideae</taxon>
        <taxon>Cocoseae</taxon>
        <taxon>Attaleinae</taxon>
        <taxon>Cocos</taxon>
    </lineage>
</organism>
<name>A0A8K0MY01_COCNU</name>
<feature type="compositionally biased region" description="Basic and acidic residues" evidence="3">
    <location>
        <begin position="29"/>
        <end position="51"/>
    </location>
</feature>
<feature type="compositionally biased region" description="Gly residues" evidence="3">
    <location>
        <begin position="10"/>
        <end position="20"/>
    </location>
</feature>
<protein>
    <recommendedName>
        <fullName evidence="6">MTD1</fullName>
    </recommendedName>
</protein>
<comment type="caution">
    <text evidence="4">The sequence shown here is derived from an EMBL/GenBank/DDBJ whole genome shotgun (WGS) entry which is preliminary data.</text>
</comment>
<keyword evidence="2" id="KW-0539">Nucleus</keyword>
<gene>
    <name evidence="4" type="ORF">COCNU_03G004210</name>
</gene>
<reference evidence="4" key="2">
    <citation type="submission" date="2019-07" db="EMBL/GenBank/DDBJ databases">
        <authorList>
            <person name="Yang Y."/>
            <person name="Bocs S."/>
            <person name="Baudouin L."/>
        </authorList>
    </citation>
    <scope>NUCLEOTIDE SEQUENCE</scope>
    <source>
        <tissue evidence="4">Spear leaf of Hainan Tall coconut</tissue>
    </source>
</reference>
<evidence type="ECO:0000256" key="2">
    <source>
        <dbReference type="ARBA" id="ARBA00023242"/>
    </source>
</evidence>
<evidence type="ECO:0000313" key="4">
    <source>
        <dbReference type="EMBL" id="KAG1334302.1"/>
    </source>
</evidence>
<dbReference type="InterPro" id="IPR051992">
    <property type="entry name" value="OxStress_Response_Reg"/>
</dbReference>
<dbReference type="GO" id="GO:0006950">
    <property type="term" value="P:response to stress"/>
    <property type="evidence" value="ECO:0007669"/>
    <property type="project" value="UniProtKB-ARBA"/>
</dbReference>
<dbReference type="PANTHER" id="PTHR33172:SF96">
    <property type="entry name" value="PROTEIN OXIDATIVE STRESS 3 LIKE 3"/>
    <property type="match status" value="1"/>
</dbReference>
<proteinExistence type="predicted"/>
<accession>A0A8K0MY01</accession>
<feature type="compositionally biased region" description="Low complexity" evidence="3">
    <location>
        <begin position="52"/>
        <end position="63"/>
    </location>
</feature>
<dbReference type="AlphaFoldDB" id="A0A8K0MY01"/>
<sequence length="263" mass="28433">MSIALERRNGIGGSGFGGGIPCFPIYESTDGRRIDQRAEEAAGRGGEEGKGESSFSSSIGRNSDCSAAGSGSDREESGETEVQSRYKGPLETMDALEDSLSIRHGISKFYHGKSKSFSNLADVPSFSSAKDLAKPENPYNRKRKNLLAFNIMYERSQSNELKSMEGGISKRPAISSRCTSASTISMSCSESNSNGGEEEHDTSRLLPPRYPRSKAAAFVAAAPFEYSPPEKFSFPMRSFSLTDLEGAISSSSSISPREEDKRK</sequence>
<keyword evidence="5" id="KW-1185">Reference proteome</keyword>
<evidence type="ECO:0008006" key="6">
    <source>
        <dbReference type="Google" id="ProtNLM"/>
    </source>
</evidence>
<dbReference type="Proteomes" id="UP000797356">
    <property type="component" value="Chromosome 3"/>
</dbReference>
<dbReference type="EMBL" id="CM017874">
    <property type="protein sequence ID" value="KAG1334302.1"/>
    <property type="molecule type" value="Genomic_DNA"/>
</dbReference>
<feature type="region of interest" description="Disordered" evidence="3">
    <location>
        <begin position="185"/>
        <end position="208"/>
    </location>
</feature>
<reference evidence="4" key="1">
    <citation type="journal article" date="2017" name="Gigascience">
        <title>The genome draft of coconut (Cocos nucifera).</title>
        <authorList>
            <person name="Xiao Y."/>
            <person name="Xu P."/>
            <person name="Fan H."/>
            <person name="Baudouin L."/>
            <person name="Xia W."/>
            <person name="Bocs S."/>
            <person name="Xu J."/>
            <person name="Li Q."/>
            <person name="Guo A."/>
            <person name="Zhou L."/>
            <person name="Li J."/>
            <person name="Wu Y."/>
            <person name="Ma Z."/>
            <person name="Armero A."/>
            <person name="Issali A.E."/>
            <person name="Liu N."/>
            <person name="Peng M."/>
            <person name="Yang Y."/>
        </authorList>
    </citation>
    <scope>NUCLEOTIDE SEQUENCE</scope>
    <source>
        <tissue evidence="4">Spear leaf of Hainan Tall coconut</tissue>
    </source>
</reference>
<feature type="region of interest" description="Disordered" evidence="3">
    <location>
        <begin position="1"/>
        <end position="90"/>
    </location>
</feature>